<feature type="transmembrane region" description="Helical" evidence="1">
    <location>
        <begin position="21"/>
        <end position="44"/>
    </location>
</feature>
<dbReference type="EMBL" id="JAASQV010000004">
    <property type="protein sequence ID" value="NIJ66654.1"/>
    <property type="molecule type" value="Genomic_DNA"/>
</dbReference>
<dbReference type="RefSeq" id="WP_167300985.1">
    <property type="nucleotide sequence ID" value="NZ_JAASQV010000004.1"/>
</dbReference>
<protein>
    <recommendedName>
        <fullName evidence="4">MerC domain-containing protein</fullName>
    </recommendedName>
</protein>
<feature type="transmembrane region" description="Helical" evidence="1">
    <location>
        <begin position="56"/>
        <end position="75"/>
    </location>
</feature>
<dbReference type="Pfam" id="PF03203">
    <property type="entry name" value="MerC"/>
    <property type="match status" value="1"/>
</dbReference>
<dbReference type="GO" id="GO:0015097">
    <property type="term" value="F:mercury ion transmembrane transporter activity"/>
    <property type="evidence" value="ECO:0007669"/>
    <property type="project" value="InterPro"/>
</dbReference>
<dbReference type="GO" id="GO:0016020">
    <property type="term" value="C:membrane"/>
    <property type="evidence" value="ECO:0007669"/>
    <property type="project" value="InterPro"/>
</dbReference>
<proteinExistence type="predicted"/>
<dbReference type="AlphaFoldDB" id="A0A7X5V2E4"/>
<organism evidence="2 3">
    <name type="scientific">Sphingomonas leidyi</name>
    <dbReference type="NCBI Taxonomy" id="68569"/>
    <lineage>
        <taxon>Bacteria</taxon>
        <taxon>Pseudomonadati</taxon>
        <taxon>Pseudomonadota</taxon>
        <taxon>Alphaproteobacteria</taxon>
        <taxon>Sphingomonadales</taxon>
        <taxon>Sphingomonadaceae</taxon>
        <taxon>Sphingomonas</taxon>
    </lineage>
</organism>
<dbReference type="InterPro" id="IPR004891">
    <property type="entry name" value="Mercury-R_MerC"/>
</dbReference>
<keyword evidence="1" id="KW-0472">Membrane</keyword>
<name>A0A7X5V2E4_9SPHN</name>
<keyword evidence="3" id="KW-1185">Reference proteome</keyword>
<dbReference type="Proteomes" id="UP000564677">
    <property type="component" value="Unassembled WGS sequence"/>
</dbReference>
<evidence type="ECO:0008006" key="4">
    <source>
        <dbReference type="Google" id="ProtNLM"/>
    </source>
</evidence>
<keyword evidence="1" id="KW-0812">Transmembrane</keyword>
<accession>A0A7X5V2E4</accession>
<evidence type="ECO:0000256" key="1">
    <source>
        <dbReference type="SAM" id="Phobius"/>
    </source>
</evidence>
<feature type="transmembrane region" description="Helical" evidence="1">
    <location>
        <begin position="107"/>
        <end position="127"/>
    </location>
</feature>
<keyword evidence="1" id="KW-1133">Transmembrane helix</keyword>
<feature type="transmembrane region" description="Helical" evidence="1">
    <location>
        <begin position="82"/>
        <end position="101"/>
    </location>
</feature>
<gene>
    <name evidence="2" type="ORF">FHR20_003630</name>
</gene>
<sequence length="135" mass="14144">MRCDPHARRTRAIDLIEHAAVGASLLCLVHCAGLPLLLAALPALSQVLAIPEQLHAWLLAFAIPSSALALTAGYRRHDQPEMLALGGAGLALMAAAVFAFAESAAEAPVTIAGSLCLAAAHIGNWRLRHRGHRHG</sequence>
<evidence type="ECO:0000313" key="3">
    <source>
        <dbReference type="Proteomes" id="UP000564677"/>
    </source>
</evidence>
<evidence type="ECO:0000313" key="2">
    <source>
        <dbReference type="EMBL" id="NIJ66654.1"/>
    </source>
</evidence>
<reference evidence="2 3" key="1">
    <citation type="submission" date="2020-03" db="EMBL/GenBank/DDBJ databases">
        <title>Genomic Encyclopedia of Type Strains, Phase IV (KMG-IV): sequencing the most valuable type-strain genomes for metagenomic binning, comparative biology and taxonomic classification.</title>
        <authorList>
            <person name="Goeker M."/>
        </authorList>
    </citation>
    <scope>NUCLEOTIDE SEQUENCE [LARGE SCALE GENOMIC DNA]</scope>
    <source>
        <strain evidence="2 3">DSM 4733</strain>
    </source>
</reference>
<comment type="caution">
    <text evidence="2">The sequence shown here is derived from an EMBL/GenBank/DDBJ whole genome shotgun (WGS) entry which is preliminary data.</text>
</comment>